<name>A0A9W6STH4_9ACTN</name>
<organism evidence="2 3">
    <name type="scientific">Actinorhabdospora filicis</name>
    <dbReference type="NCBI Taxonomy" id="1785913"/>
    <lineage>
        <taxon>Bacteria</taxon>
        <taxon>Bacillati</taxon>
        <taxon>Actinomycetota</taxon>
        <taxon>Actinomycetes</taxon>
        <taxon>Micromonosporales</taxon>
        <taxon>Micromonosporaceae</taxon>
        <taxon>Actinorhabdospora</taxon>
    </lineage>
</organism>
<evidence type="ECO:0000259" key="1">
    <source>
        <dbReference type="Pfam" id="PF13581"/>
    </source>
</evidence>
<dbReference type="Pfam" id="PF13581">
    <property type="entry name" value="HATPase_c_2"/>
    <property type="match status" value="1"/>
</dbReference>
<dbReference type="EMBL" id="BSTX01000004">
    <property type="protein sequence ID" value="GLZ80456.1"/>
    <property type="molecule type" value="Genomic_DNA"/>
</dbReference>
<dbReference type="InterPro" id="IPR036890">
    <property type="entry name" value="HATPase_C_sf"/>
</dbReference>
<sequence length="123" mass="12848">MTMPVVRVSFTPAPAHVRTVRLVAGAAAQQAGVRGEALDEVRFAVGEACAQAVARHQRHGLREPVRLECEGNGGGFTVRVSDRAPAGESADPVAMALLSGLVSDLRTTPGINGVGTTVVLHWR</sequence>
<gene>
    <name evidence="2" type="ORF">Afil01_52630</name>
</gene>
<proteinExistence type="predicted"/>
<keyword evidence="3" id="KW-1185">Reference proteome</keyword>
<reference evidence="2" key="1">
    <citation type="submission" date="2023-03" db="EMBL/GenBank/DDBJ databases">
        <title>Actinorhabdospora filicis NBRC 111898.</title>
        <authorList>
            <person name="Ichikawa N."/>
            <person name="Sato H."/>
            <person name="Tonouchi N."/>
        </authorList>
    </citation>
    <scope>NUCLEOTIDE SEQUENCE</scope>
    <source>
        <strain evidence="2">NBRC 111898</strain>
    </source>
</reference>
<feature type="domain" description="Histidine kinase/HSP90-like ATPase" evidence="1">
    <location>
        <begin position="10"/>
        <end position="97"/>
    </location>
</feature>
<comment type="caution">
    <text evidence="2">The sequence shown here is derived from an EMBL/GenBank/DDBJ whole genome shotgun (WGS) entry which is preliminary data.</text>
</comment>
<evidence type="ECO:0000313" key="2">
    <source>
        <dbReference type="EMBL" id="GLZ80456.1"/>
    </source>
</evidence>
<dbReference type="Proteomes" id="UP001165079">
    <property type="component" value="Unassembled WGS sequence"/>
</dbReference>
<dbReference type="InterPro" id="IPR003594">
    <property type="entry name" value="HATPase_dom"/>
</dbReference>
<dbReference type="Gene3D" id="3.30.565.10">
    <property type="entry name" value="Histidine kinase-like ATPase, C-terminal domain"/>
    <property type="match status" value="1"/>
</dbReference>
<protein>
    <submittedName>
        <fullName evidence="2">Anti-sigma regulatory factor</fullName>
    </submittedName>
</protein>
<dbReference type="AlphaFoldDB" id="A0A9W6STH4"/>
<evidence type="ECO:0000313" key="3">
    <source>
        <dbReference type="Proteomes" id="UP001165079"/>
    </source>
</evidence>
<accession>A0A9W6STH4</accession>